<dbReference type="HOGENOM" id="CLU_018204_2_0_11"/>
<feature type="domain" description="Acyl-CoA dehydrogenase C-terminal" evidence="2">
    <location>
        <begin position="235"/>
        <end position="360"/>
    </location>
</feature>
<evidence type="ECO:0000256" key="1">
    <source>
        <dbReference type="ARBA" id="ARBA00023002"/>
    </source>
</evidence>
<keyword evidence="4" id="KW-1185">Reference proteome</keyword>
<dbReference type="InParanoid" id="E3J3N9"/>
<evidence type="ECO:0000313" key="4">
    <source>
        <dbReference type="Proteomes" id="UP000002484"/>
    </source>
</evidence>
<dbReference type="Gene3D" id="1.10.540.10">
    <property type="entry name" value="Acyl-CoA dehydrogenase/oxidase, N-terminal domain"/>
    <property type="match status" value="1"/>
</dbReference>
<dbReference type="Gene3D" id="2.40.110.10">
    <property type="entry name" value="Butyryl-CoA Dehydrogenase, subunit A, domain 2"/>
    <property type="match status" value="1"/>
</dbReference>
<dbReference type="GO" id="GO:0016627">
    <property type="term" value="F:oxidoreductase activity, acting on the CH-CH group of donors"/>
    <property type="evidence" value="ECO:0007669"/>
    <property type="project" value="InterPro"/>
</dbReference>
<keyword evidence="1" id="KW-0560">Oxidoreductase</keyword>
<dbReference type="AlphaFoldDB" id="E3J3N9"/>
<dbReference type="Gene3D" id="1.20.140.10">
    <property type="entry name" value="Butyryl-CoA Dehydrogenase, subunit A, domain 3"/>
    <property type="match status" value="1"/>
</dbReference>
<evidence type="ECO:0000313" key="3">
    <source>
        <dbReference type="EMBL" id="ADP79376.1"/>
    </source>
</evidence>
<dbReference type="InterPro" id="IPR037069">
    <property type="entry name" value="AcylCoA_DH/ox_N_sf"/>
</dbReference>
<gene>
    <name evidence="3" type="ordered locus">FraEuI1c_1309</name>
</gene>
<sequence length="377" mass="38345">MSTTINAGHDLVHAARRVAGIAAEHASDANRHRRLHPDVVEAITEAGFLRAFVPSAVGGAAGSLREFSGAVAAVGERCASAAWVASVSAYVGRMAGFLPAPGWAEVWSAGPDTLLVGALMPAGSATAVPGGWLVSGEWAYISAVDFSAWALVCALAPGDGGPQARFFAVPREAYSIRDTWHTTGMRGTGSNTLVLPEVFVPAHRSVARSRIAAGQGSDSPAPCHNVPLGAINGLAFGGPALGAARGMLAAWSATTARKLGGGRGRPVDRAAFDGPLTWASAGIDTAELLFDRVAATADAGDPGPLLSARGSRDSVVAISHLVDAANRVFAASGSSAQAEDSPIGRAWRDVHAAASHVAVRFEPAAAAYADEILRAPA</sequence>
<dbReference type="InterPro" id="IPR009100">
    <property type="entry name" value="AcylCoA_DH/oxidase_NM_dom_sf"/>
</dbReference>
<dbReference type="InterPro" id="IPR046373">
    <property type="entry name" value="Acyl-CoA_Oxase/DH_mid-dom_sf"/>
</dbReference>
<dbReference type="KEGG" id="fri:FraEuI1c_1309"/>
<dbReference type="RefSeq" id="WP_013422496.1">
    <property type="nucleotide sequence ID" value="NC_014666.1"/>
</dbReference>
<dbReference type="GO" id="GO:0050660">
    <property type="term" value="F:flavin adenine dinucleotide binding"/>
    <property type="evidence" value="ECO:0007669"/>
    <property type="project" value="InterPro"/>
</dbReference>
<accession>E3J3N9</accession>
<dbReference type="FunCoup" id="E3J3N9">
    <property type="interactions" value="10"/>
</dbReference>
<dbReference type="eggNOG" id="COG1960">
    <property type="taxonomic scope" value="Bacteria"/>
</dbReference>
<dbReference type="STRING" id="298654.FraEuI1c_1309"/>
<dbReference type="InterPro" id="IPR013107">
    <property type="entry name" value="Acyl-CoA_DH_C"/>
</dbReference>
<dbReference type="SUPFAM" id="SSF56645">
    <property type="entry name" value="Acyl-CoA dehydrogenase NM domain-like"/>
    <property type="match status" value="1"/>
</dbReference>
<proteinExistence type="predicted"/>
<organism evidence="3 4">
    <name type="scientific">Pseudofrankia inefficax (strain DSM 45817 / CECT 9037 / DDB 130130 / EuI1c)</name>
    <name type="common">Frankia inefficax</name>
    <dbReference type="NCBI Taxonomy" id="298654"/>
    <lineage>
        <taxon>Bacteria</taxon>
        <taxon>Bacillati</taxon>
        <taxon>Actinomycetota</taxon>
        <taxon>Actinomycetes</taxon>
        <taxon>Frankiales</taxon>
        <taxon>Frankiaceae</taxon>
        <taxon>Pseudofrankia</taxon>
    </lineage>
</organism>
<dbReference type="InterPro" id="IPR036250">
    <property type="entry name" value="AcylCo_DH-like_C"/>
</dbReference>
<dbReference type="PIRSF" id="PIRSF016578">
    <property type="entry name" value="HsaA"/>
    <property type="match status" value="1"/>
</dbReference>
<reference evidence="3 4" key="1">
    <citation type="submission" date="2010-10" db="EMBL/GenBank/DDBJ databases">
        <title>Complete sequence of Frankia sp. EuI1c.</title>
        <authorList>
            <consortium name="US DOE Joint Genome Institute"/>
            <person name="Lucas S."/>
            <person name="Copeland A."/>
            <person name="Lapidus A."/>
            <person name="Cheng J.-F."/>
            <person name="Bruce D."/>
            <person name="Goodwin L."/>
            <person name="Pitluck S."/>
            <person name="Chertkov O."/>
            <person name="Detter J.C."/>
            <person name="Han C."/>
            <person name="Tapia R."/>
            <person name="Land M."/>
            <person name="Hauser L."/>
            <person name="Jeffries C."/>
            <person name="Kyrpides N."/>
            <person name="Ivanova N."/>
            <person name="Mikhailova N."/>
            <person name="Beauchemin N."/>
            <person name="Sen A."/>
            <person name="Sur S.A."/>
            <person name="Gtari M."/>
            <person name="Wall L."/>
            <person name="Tisa L."/>
            <person name="Woyke T."/>
        </authorList>
    </citation>
    <scope>NUCLEOTIDE SEQUENCE [LARGE SCALE GENOMIC DNA]</scope>
    <source>
        <strain evidence="4">DSM 45817 / CECT 9037 / EuI1c</strain>
    </source>
</reference>
<dbReference type="Pfam" id="PF08028">
    <property type="entry name" value="Acyl-CoA_dh_2"/>
    <property type="match status" value="1"/>
</dbReference>
<dbReference type="OrthoDB" id="3402961at2"/>
<dbReference type="SUPFAM" id="SSF47203">
    <property type="entry name" value="Acyl-CoA dehydrogenase C-terminal domain-like"/>
    <property type="match status" value="1"/>
</dbReference>
<protein>
    <submittedName>
        <fullName evidence="3">Acyl-CoA dehydrogenase type 2 domain protein</fullName>
    </submittedName>
</protein>
<name>E3J3N9_PSEI1</name>
<dbReference type="EMBL" id="CP002299">
    <property type="protein sequence ID" value="ADP79376.1"/>
    <property type="molecule type" value="Genomic_DNA"/>
</dbReference>
<dbReference type="Proteomes" id="UP000002484">
    <property type="component" value="Chromosome"/>
</dbReference>
<evidence type="ECO:0000259" key="2">
    <source>
        <dbReference type="Pfam" id="PF08028"/>
    </source>
</evidence>